<evidence type="ECO:0000256" key="1">
    <source>
        <dbReference type="SAM" id="MobiDB-lite"/>
    </source>
</evidence>
<evidence type="ECO:0000313" key="4">
    <source>
        <dbReference type="Proteomes" id="UP000001449"/>
    </source>
</evidence>
<dbReference type="InterPro" id="IPR039136">
    <property type="entry name" value="NUFIP1-like"/>
</dbReference>
<dbReference type="InParanoid" id="B8BRN7"/>
<proteinExistence type="predicted"/>
<dbReference type="KEGG" id="tps:THAPSDRAFT_1693"/>
<dbReference type="PaxDb" id="35128-Thaps1693"/>
<dbReference type="PANTHER" id="PTHR13309:SF0">
    <property type="entry name" value="FMR1-INTERACTING PROTEIN NUFIP1"/>
    <property type="match status" value="1"/>
</dbReference>
<dbReference type="HOGENOM" id="CLU_784110_0_0_1"/>
<dbReference type="RefSeq" id="XP_002286930.1">
    <property type="nucleotide sequence ID" value="XM_002286894.1"/>
</dbReference>
<evidence type="ECO:0000313" key="3">
    <source>
        <dbReference type="EMBL" id="EED96571.1"/>
    </source>
</evidence>
<feature type="compositionally biased region" description="Low complexity" evidence="1">
    <location>
        <begin position="166"/>
        <end position="178"/>
    </location>
</feature>
<evidence type="ECO:0000259" key="2">
    <source>
        <dbReference type="Pfam" id="PF10453"/>
    </source>
</evidence>
<feature type="region of interest" description="Disordered" evidence="1">
    <location>
        <begin position="102"/>
        <end position="194"/>
    </location>
</feature>
<dbReference type="EMBL" id="CM000638">
    <property type="protein sequence ID" value="EED96571.1"/>
    <property type="molecule type" value="Genomic_DNA"/>
</dbReference>
<feature type="compositionally biased region" description="Polar residues" evidence="1">
    <location>
        <begin position="64"/>
        <end position="77"/>
    </location>
</feature>
<dbReference type="Pfam" id="PF10453">
    <property type="entry name" value="NUFIP1"/>
    <property type="match status" value="1"/>
</dbReference>
<keyword evidence="4" id="KW-1185">Reference proteome</keyword>
<protein>
    <recommendedName>
        <fullName evidence="2">FMR1-interacting protein 1 conserved domain-containing protein</fullName>
    </recommendedName>
</protein>
<feature type="compositionally biased region" description="Basic and acidic residues" evidence="1">
    <location>
        <begin position="280"/>
        <end position="293"/>
    </location>
</feature>
<dbReference type="PANTHER" id="PTHR13309">
    <property type="entry name" value="NUCLEAR FRAGILE X MENTAL RETARDATION PROTEIN INTERACTING PROTEIN 1"/>
    <property type="match status" value="1"/>
</dbReference>
<feature type="domain" description="FMR1-interacting protein 1 conserved" evidence="2">
    <location>
        <begin position="223"/>
        <end position="242"/>
    </location>
</feature>
<feature type="compositionally biased region" description="Polar residues" evidence="1">
    <location>
        <begin position="313"/>
        <end position="322"/>
    </location>
</feature>
<feature type="compositionally biased region" description="Low complexity" evidence="1">
    <location>
        <begin position="46"/>
        <end position="63"/>
    </location>
</feature>
<feature type="compositionally biased region" description="Low complexity" evidence="1">
    <location>
        <begin position="134"/>
        <end position="154"/>
    </location>
</feature>
<dbReference type="OMA" id="EVTNGNC"/>
<feature type="compositionally biased region" description="Basic and acidic residues" evidence="1">
    <location>
        <begin position="263"/>
        <end position="272"/>
    </location>
</feature>
<feature type="compositionally biased region" description="Low complexity" evidence="1">
    <location>
        <begin position="296"/>
        <end position="312"/>
    </location>
</feature>
<reference evidence="3 4" key="1">
    <citation type="journal article" date="2004" name="Science">
        <title>The genome of the diatom Thalassiosira pseudonana: ecology, evolution, and metabolism.</title>
        <authorList>
            <person name="Armbrust E.V."/>
            <person name="Berges J.A."/>
            <person name="Bowler C."/>
            <person name="Green B.R."/>
            <person name="Martinez D."/>
            <person name="Putnam N.H."/>
            <person name="Zhou S."/>
            <person name="Allen A.E."/>
            <person name="Apt K.E."/>
            <person name="Bechner M."/>
            <person name="Brzezinski M.A."/>
            <person name="Chaal B.K."/>
            <person name="Chiovitti A."/>
            <person name="Davis A.K."/>
            <person name="Demarest M.S."/>
            <person name="Detter J.C."/>
            <person name="Glavina T."/>
            <person name="Goodstein D."/>
            <person name="Hadi M.Z."/>
            <person name="Hellsten U."/>
            <person name="Hildebrand M."/>
            <person name="Jenkins B.D."/>
            <person name="Jurka J."/>
            <person name="Kapitonov V.V."/>
            <person name="Kroger N."/>
            <person name="Lau W.W."/>
            <person name="Lane T.W."/>
            <person name="Larimer F.W."/>
            <person name="Lippmeier J.C."/>
            <person name="Lucas S."/>
            <person name="Medina M."/>
            <person name="Montsant A."/>
            <person name="Obornik M."/>
            <person name="Parker M.S."/>
            <person name="Palenik B."/>
            <person name="Pazour G.J."/>
            <person name="Richardson P.M."/>
            <person name="Rynearson T.A."/>
            <person name="Saito M.A."/>
            <person name="Schwartz D.C."/>
            <person name="Thamatrakoln K."/>
            <person name="Valentin K."/>
            <person name="Vardi A."/>
            <person name="Wilkerson F.P."/>
            <person name="Rokhsar D.S."/>
        </authorList>
    </citation>
    <scope>NUCLEOTIDE SEQUENCE [LARGE SCALE GENOMIC DNA]</scope>
    <source>
        <strain evidence="3 4">CCMP1335</strain>
    </source>
</reference>
<feature type="compositionally biased region" description="Polar residues" evidence="1">
    <location>
        <begin position="244"/>
        <end position="262"/>
    </location>
</feature>
<dbReference type="GO" id="GO:0003723">
    <property type="term" value="F:RNA binding"/>
    <property type="evidence" value="ECO:0007669"/>
    <property type="project" value="InterPro"/>
</dbReference>
<feature type="compositionally biased region" description="Pro residues" evidence="1">
    <location>
        <begin position="124"/>
        <end position="133"/>
    </location>
</feature>
<feature type="compositionally biased region" description="Low complexity" evidence="1">
    <location>
        <begin position="102"/>
        <end position="118"/>
    </location>
</feature>
<dbReference type="GeneID" id="7453413"/>
<feature type="compositionally biased region" description="Basic residues" evidence="1">
    <location>
        <begin position="185"/>
        <end position="194"/>
    </location>
</feature>
<gene>
    <name evidence="3" type="ORF">THAPSDRAFT_1693</name>
</gene>
<feature type="region of interest" description="Disordered" evidence="1">
    <location>
        <begin position="239"/>
        <end position="354"/>
    </location>
</feature>
<feature type="region of interest" description="Disordered" evidence="1">
    <location>
        <begin position="1"/>
        <end position="77"/>
    </location>
</feature>
<accession>B8BRN7</accession>
<reference evidence="3 4" key="2">
    <citation type="journal article" date="2008" name="Nature">
        <title>The Phaeodactylum genome reveals the evolutionary history of diatom genomes.</title>
        <authorList>
            <person name="Bowler C."/>
            <person name="Allen A.E."/>
            <person name="Badger J.H."/>
            <person name="Grimwood J."/>
            <person name="Jabbari K."/>
            <person name="Kuo A."/>
            <person name="Maheswari U."/>
            <person name="Martens C."/>
            <person name="Maumus F."/>
            <person name="Otillar R.P."/>
            <person name="Rayko E."/>
            <person name="Salamov A."/>
            <person name="Vandepoele K."/>
            <person name="Beszteri B."/>
            <person name="Gruber A."/>
            <person name="Heijde M."/>
            <person name="Katinka M."/>
            <person name="Mock T."/>
            <person name="Valentin K."/>
            <person name="Verret F."/>
            <person name="Berges J.A."/>
            <person name="Brownlee C."/>
            <person name="Cadoret J.P."/>
            <person name="Chiovitti A."/>
            <person name="Choi C.J."/>
            <person name="Coesel S."/>
            <person name="De Martino A."/>
            <person name="Detter J.C."/>
            <person name="Durkin C."/>
            <person name="Falciatore A."/>
            <person name="Fournet J."/>
            <person name="Haruta M."/>
            <person name="Huysman M.J."/>
            <person name="Jenkins B.D."/>
            <person name="Jiroutova K."/>
            <person name="Jorgensen R.E."/>
            <person name="Joubert Y."/>
            <person name="Kaplan A."/>
            <person name="Kroger N."/>
            <person name="Kroth P.G."/>
            <person name="La Roche J."/>
            <person name="Lindquist E."/>
            <person name="Lommer M."/>
            <person name="Martin-Jezequel V."/>
            <person name="Lopez P.J."/>
            <person name="Lucas S."/>
            <person name="Mangogna M."/>
            <person name="McGinnis K."/>
            <person name="Medlin L.K."/>
            <person name="Montsant A."/>
            <person name="Oudot-Le Secq M.P."/>
            <person name="Napoli C."/>
            <person name="Obornik M."/>
            <person name="Parker M.S."/>
            <person name="Petit J.L."/>
            <person name="Porcel B.M."/>
            <person name="Poulsen N."/>
            <person name="Robison M."/>
            <person name="Rychlewski L."/>
            <person name="Rynearson T.A."/>
            <person name="Schmutz J."/>
            <person name="Shapiro H."/>
            <person name="Siaut M."/>
            <person name="Stanley M."/>
            <person name="Sussman M.R."/>
            <person name="Taylor A.R."/>
            <person name="Vardi A."/>
            <person name="von Dassow P."/>
            <person name="Vyverman W."/>
            <person name="Willis A."/>
            <person name="Wyrwicz L.S."/>
            <person name="Rokhsar D.S."/>
            <person name="Weissenbach J."/>
            <person name="Armbrust E.V."/>
            <person name="Green B.R."/>
            <person name="Van de Peer Y."/>
            <person name="Grigoriev I.V."/>
        </authorList>
    </citation>
    <scope>NUCLEOTIDE SEQUENCE [LARGE SCALE GENOMIC DNA]</scope>
    <source>
        <strain evidence="3 4">CCMP1335</strain>
    </source>
</reference>
<dbReference type="AlphaFoldDB" id="B8BRN7"/>
<organism evidence="3 4">
    <name type="scientific">Thalassiosira pseudonana</name>
    <name type="common">Marine diatom</name>
    <name type="synonym">Cyclotella nana</name>
    <dbReference type="NCBI Taxonomy" id="35128"/>
    <lineage>
        <taxon>Eukaryota</taxon>
        <taxon>Sar</taxon>
        <taxon>Stramenopiles</taxon>
        <taxon>Ochrophyta</taxon>
        <taxon>Bacillariophyta</taxon>
        <taxon>Coscinodiscophyceae</taxon>
        <taxon>Thalassiosirophycidae</taxon>
        <taxon>Thalassiosirales</taxon>
        <taxon>Thalassiosiraceae</taxon>
        <taxon>Thalassiosira</taxon>
    </lineage>
</organism>
<sequence length="354" mass="38660">MNHQYNQGGYPPPPPPPSRSVQSNGMPYHGRNEDVGSLCPPPPPIAQHQAYAGQQHQAYAQHQPMHSMQNGMPQYPTNHMMQQTQLSVMGYQDNTPFNYQHQTYQTQHQHHQFQQPQPYANFSVPPPPPPPRPQQAQNQQGVTNTNTTSKNNGQKQKKEKGGGTGTHQTSSTTTNTTSAPQSANNKKKLNPKMVKKYSGRGLKTITIAGPGMPTQKFKICVGDHPDDIKKWIEERKKRFPRRNATANAVDQGEVTNGNCSTECSKKREREEYGTEGATDGTKRVSTEGAKQESKPGSGALSSLLAGYDSSSSVETPSNNTPAKEQPKEGAEMEKEYAGSTSGGSVGTEALPCYS</sequence>
<feature type="compositionally biased region" description="Basic and acidic residues" evidence="1">
    <location>
        <begin position="324"/>
        <end position="336"/>
    </location>
</feature>
<dbReference type="InterPro" id="IPR019496">
    <property type="entry name" value="NUFIP1_cons_dom"/>
</dbReference>
<dbReference type="eggNOG" id="ENOG502R9D8">
    <property type="taxonomic scope" value="Eukaryota"/>
</dbReference>
<name>B8BRN7_THAPS</name>
<dbReference type="Proteomes" id="UP000001449">
    <property type="component" value="Chromosome 1"/>
</dbReference>